<dbReference type="EMBL" id="JANTQA010000023">
    <property type="protein sequence ID" value="KAJ3444335.1"/>
    <property type="molecule type" value="Genomic_DNA"/>
</dbReference>
<protein>
    <submittedName>
        <fullName evidence="2">Uncharacterized protein</fullName>
    </submittedName>
</protein>
<reference evidence="2" key="1">
    <citation type="submission" date="2022-08" db="EMBL/GenBank/DDBJ databases">
        <title>Novel sulphate-reducing endosymbionts in the free-living metamonad Anaeramoeba.</title>
        <authorList>
            <person name="Jerlstrom-Hultqvist J."/>
            <person name="Cepicka I."/>
            <person name="Gallot-Lavallee L."/>
            <person name="Salas-Leiva D."/>
            <person name="Curtis B.A."/>
            <person name="Zahonova K."/>
            <person name="Pipaliya S."/>
            <person name="Dacks J."/>
            <person name="Roger A.J."/>
        </authorList>
    </citation>
    <scope>NUCLEOTIDE SEQUENCE</scope>
    <source>
        <strain evidence="2">Busselton2</strain>
    </source>
</reference>
<dbReference type="GO" id="GO:0043291">
    <property type="term" value="C:RAVE complex"/>
    <property type="evidence" value="ECO:0007669"/>
    <property type="project" value="TreeGrafter"/>
</dbReference>
<evidence type="ECO:0000313" key="3">
    <source>
        <dbReference type="Proteomes" id="UP001146793"/>
    </source>
</evidence>
<dbReference type="PANTHER" id="PTHR13618">
    <property type="entry name" value="LEUCINE ZIPPER CONTAINING TRANSCRIPTION FACTOR LZF1"/>
    <property type="match status" value="1"/>
</dbReference>
<comment type="caution">
    <text evidence="2">The sequence shown here is derived from an EMBL/GenBank/DDBJ whole genome shotgun (WGS) entry which is preliminary data.</text>
</comment>
<dbReference type="PANTHER" id="PTHR13618:SF1">
    <property type="entry name" value="PROTEIN ROGDI HOMOLOG"/>
    <property type="match status" value="1"/>
</dbReference>
<feature type="compositionally biased region" description="Basic and acidic residues" evidence="1">
    <location>
        <begin position="79"/>
        <end position="110"/>
    </location>
</feature>
<evidence type="ECO:0000313" key="2">
    <source>
        <dbReference type="EMBL" id="KAJ3444335.1"/>
    </source>
</evidence>
<proteinExistence type="predicted"/>
<dbReference type="InterPro" id="IPR028241">
    <property type="entry name" value="RAVE2/Rogdi"/>
</dbReference>
<dbReference type="AlphaFoldDB" id="A0AAV7ZSU1"/>
<dbReference type="Proteomes" id="UP001146793">
    <property type="component" value="Unassembled WGS sequence"/>
</dbReference>
<sequence>MTEELEQQWYVQNKVSSLGFKLQNLLEDCLEYLNLAFNDFQDETIDEKSEKKQKRNQTEIKTEFEQNQMLTSSSDDEETKQKTTKKENDEKEPKQDHKKEMSANKQEKKKQTQKKKKKKIKKKEIAKSVLQTIQTNVVILNLNKGRITGTMMINEFKIINADLKVLIINHKSRKKNIVNMSIMGEIPFILRQVQDTRQYIKLILIDLGVLTSQRQRKIGTVEKIDVILKVVKRILLRLNFAKNALEFNSYDVFPHSKNSDRYFQQLSLKNVDINAVIDILIENNCLLVRVHSFQYLTQGLAENITVGNSMIGKTLNYHNKLIEVTDEIESKFFLPNIKLFRNTLSEALELTRQLNENIEVLCSGF</sequence>
<evidence type="ECO:0000256" key="1">
    <source>
        <dbReference type="SAM" id="MobiDB-lite"/>
    </source>
</evidence>
<accession>A0AAV7ZSU1</accession>
<feature type="compositionally biased region" description="Basic and acidic residues" evidence="1">
    <location>
        <begin position="46"/>
        <end position="64"/>
    </location>
</feature>
<feature type="compositionally biased region" description="Basic residues" evidence="1">
    <location>
        <begin position="111"/>
        <end position="120"/>
    </location>
</feature>
<gene>
    <name evidence="2" type="ORF">M0812_10188</name>
</gene>
<name>A0AAV7ZSU1_9EUKA</name>
<feature type="region of interest" description="Disordered" evidence="1">
    <location>
        <begin position="46"/>
        <end position="120"/>
    </location>
</feature>
<organism evidence="2 3">
    <name type="scientific">Anaeramoeba flamelloides</name>
    <dbReference type="NCBI Taxonomy" id="1746091"/>
    <lineage>
        <taxon>Eukaryota</taxon>
        <taxon>Metamonada</taxon>
        <taxon>Anaeramoebidae</taxon>
        <taxon>Anaeramoeba</taxon>
    </lineage>
</organism>